<dbReference type="GO" id="GO:1990281">
    <property type="term" value="C:efflux pump complex"/>
    <property type="evidence" value="ECO:0007669"/>
    <property type="project" value="TreeGrafter"/>
</dbReference>
<dbReference type="OrthoDB" id="4401807at2"/>
<dbReference type="Gene3D" id="2.40.420.20">
    <property type="match status" value="1"/>
</dbReference>
<feature type="region of interest" description="Disordered" evidence="1">
    <location>
        <begin position="211"/>
        <end position="232"/>
    </location>
</feature>
<dbReference type="GO" id="GO:0015562">
    <property type="term" value="F:efflux transmembrane transporter activity"/>
    <property type="evidence" value="ECO:0007669"/>
    <property type="project" value="TreeGrafter"/>
</dbReference>
<gene>
    <name evidence="4" type="ORF">D9V34_07760</name>
</gene>
<name>A0A3L7AU92_9MICO</name>
<keyword evidence="2" id="KW-1133">Transmembrane helix</keyword>
<proteinExistence type="predicted"/>
<keyword evidence="2" id="KW-0812">Transmembrane</keyword>
<evidence type="ECO:0000313" key="4">
    <source>
        <dbReference type="EMBL" id="RLP83121.1"/>
    </source>
</evidence>
<evidence type="ECO:0000256" key="1">
    <source>
        <dbReference type="SAM" id="MobiDB-lite"/>
    </source>
</evidence>
<dbReference type="Pfam" id="PF25967">
    <property type="entry name" value="RND-MFP_C"/>
    <property type="match status" value="1"/>
</dbReference>
<sequence length="352" mass="36039">MGVWRRWIFPSLRIVIFAVIAIALVKVAFFPDQEAGNEAVVPTGNIDDQVVSVTTGNIANQIELAATVVADPAVAAKATLVGEVAELHVKEGARVTAGAVIATLRKEIEQEPIVRTDAEGNTTTTTPAAKYRTAQVTAPAAGTVSSLPMVVGQAVAIGDPVAQVAPDTFSVTATIEPAQRFRLTEEPTEARVSVTGGPDEFTCTALRIITPLEGQSSTPDNPGSGATPGGPTVRCAVPGDVRVFAGLGGKLMLPGGSAENALLLPVTAVKGSSQGGSVWVVTADGTQEKRDVKLGLNDGRQVQITEGLAEGDSVLEFIPVEDPTNPGGGNGGGEECIEQPDGSVVCSSVQEG</sequence>
<evidence type="ECO:0000256" key="2">
    <source>
        <dbReference type="SAM" id="Phobius"/>
    </source>
</evidence>
<organism evidence="4 5">
    <name type="scientific">Mycetocola lacteus</name>
    <dbReference type="NCBI Taxonomy" id="76637"/>
    <lineage>
        <taxon>Bacteria</taxon>
        <taxon>Bacillati</taxon>
        <taxon>Actinomycetota</taxon>
        <taxon>Actinomycetes</taxon>
        <taxon>Micrococcales</taxon>
        <taxon>Microbacteriaceae</taxon>
        <taxon>Mycetocola</taxon>
    </lineage>
</organism>
<keyword evidence="2" id="KW-0472">Membrane</keyword>
<dbReference type="AlphaFoldDB" id="A0A3L7AU92"/>
<feature type="region of interest" description="Disordered" evidence="1">
    <location>
        <begin position="321"/>
        <end position="352"/>
    </location>
</feature>
<dbReference type="RefSeq" id="WP_121688251.1">
    <property type="nucleotide sequence ID" value="NZ_RCUY01000005.1"/>
</dbReference>
<comment type="caution">
    <text evidence="4">The sequence shown here is derived from an EMBL/GenBank/DDBJ whole genome shotgun (WGS) entry which is preliminary data.</text>
</comment>
<dbReference type="PANTHER" id="PTHR30469">
    <property type="entry name" value="MULTIDRUG RESISTANCE PROTEIN MDTA"/>
    <property type="match status" value="1"/>
</dbReference>
<feature type="transmembrane region" description="Helical" evidence="2">
    <location>
        <begin position="12"/>
        <end position="30"/>
    </location>
</feature>
<dbReference type="Proteomes" id="UP000269438">
    <property type="component" value="Unassembled WGS sequence"/>
</dbReference>
<protein>
    <submittedName>
        <fullName evidence="4">HlyD family efflux transporter periplasmic adaptor subunit</fullName>
    </submittedName>
</protein>
<dbReference type="InterPro" id="IPR058627">
    <property type="entry name" value="MdtA-like_C"/>
</dbReference>
<feature type="domain" description="Multidrug resistance protein MdtA-like C-terminal permuted SH3" evidence="3">
    <location>
        <begin position="260"/>
        <end position="314"/>
    </location>
</feature>
<reference evidence="4 5" key="1">
    <citation type="submission" date="2018-10" db="EMBL/GenBank/DDBJ databases">
        <authorList>
            <person name="Li J."/>
        </authorList>
    </citation>
    <scope>NUCLEOTIDE SEQUENCE [LARGE SCALE GENOMIC DNA]</scope>
    <source>
        <strain evidence="4 5">JCM 11654</strain>
    </source>
</reference>
<evidence type="ECO:0000313" key="5">
    <source>
        <dbReference type="Proteomes" id="UP000269438"/>
    </source>
</evidence>
<dbReference type="Gene3D" id="2.40.50.100">
    <property type="match status" value="1"/>
</dbReference>
<accession>A0A3L7AU92</accession>
<keyword evidence="5" id="KW-1185">Reference proteome</keyword>
<dbReference type="EMBL" id="RCUY01000005">
    <property type="protein sequence ID" value="RLP83121.1"/>
    <property type="molecule type" value="Genomic_DNA"/>
</dbReference>
<dbReference type="PANTHER" id="PTHR30469:SF20">
    <property type="entry name" value="EFFLUX RND TRANSPORTER PERIPLASMIC ADAPTOR SUBUNIT"/>
    <property type="match status" value="1"/>
</dbReference>
<evidence type="ECO:0000259" key="3">
    <source>
        <dbReference type="Pfam" id="PF25967"/>
    </source>
</evidence>